<dbReference type="Gene3D" id="3.50.50.60">
    <property type="entry name" value="FAD/NAD(P)-binding domain"/>
    <property type="match status" value="1"/>
</dbReference>
<sequence>MFTFFFSLAAASAYSFQPSQYSSSNVIYRDVAVIGGGAAGTYAAIRLGDLGQSVVLIEKKAVLGGQTEAYRDPDTSNIIDYGVENFQNTTLVRDFFARFNIPLVPYASDAKGMQFADLSSGVVYPNFTLPAADWSAYIAQLDKYPYLAYTWELPDPVPEDLLLPFGDFVSKYSLANEAYLLGTYGAGNGVVLNQTTVYVLKSVDKAYIEGLQGGDVMAEHDNHAIYDKAQAALGSNALVSSMVVAASRNSSGIRLVVRSASGDLKLIVAKKLLVAMPQTAANMQPLGMDSSESSVFGQFTYNALYVGLVTNTGVADFVDTLGISLDTESYNLPALPGLIYLQSTGVAGVFRTWYSSAHEVAEADVKSATLAAIQRLTGMEAQFLVFGSHTPYQLAVSPAAIRQGFYKSLYALQGHRKTWYTGAAFLAHHTASLWNYTEAIIANLVDT</sequence>
<proteinExistence type="predicted"/>
<dbReference type="AlphaFoldDB" id="A0A8H6QVA9"/>
<dbReference type="InterPro" id="IPR036188">
    <property type="entry name" value="FAD/NAD-bd_sf"/>
</dbReference>
<evidence type="ECO:0008006" key="4">
    <source>
        <dbReference type="Google" id="ProtNLM"/>
    </source>
</evidence>
<evidence type="ECO:0000313" key="3">
    <source>
        <dbReference type="Proteomes" id="UP000641853"/>
    </source>
</evidence>
<evidence type="ECO:0000313" key="2">
    <source>
        <dbReference type="EMBL" id="KAF7179723.1"/>
    </source>
</evidence>
<protein>
    <recommendedName>
        <fullName evidence="4">FAD dependent oxidoreductase</fullName>
    </recommendedName>
</protein>
<keyword evidence="1" id="KW-0732">Signal</keyword>
<organism evidence="2 3">
    <name type="scientific">Aspergillus felis</name>
    <dbReference type="NCBI Taxonomy" id="1287682"/>
    <lineage>
        <taxon>Eukaryota</taxon>
        <taxon>Fungi</taxon>
        <taxon>Dikarya</taxon>
        <taxon>Ascomycota</taxon>
        <taxon>Pezizomycotina</taxon>
        <taxon>Eurotiomycetes</taxon>
        <taxon>Eurotiomycetidae</taxon>
        <taxon>Eurotiales</taxon>
        <taxon>Aspergillaceae</taxon>
        <taxon>Aspergillus</taxon>
        <taxon>Aspergillus subgen. Fumigati</taxon>
    </lineage>
</organism>
<accession>A0A8H6QVA9</accession>
<dbReference type="Pfam" id="PF13450">
    <property type="entry name" value="NAD_binding_8"/>
    <property type="match status" value="1"/>
</dbReference>
<dbReference type="Gene3D" id="1.10.405.20">
    <property type="match status" value="1"/>
</dbReference>
<evidence type="ECO:0000256" key="1">
    <source>
        <dbReference type="SAM" id="SignalP"/>
    </source>
</evidence>
<dbReference type="Proteomes" id="UP000641853">
    <property type="component" value="Unassembled WGS sequence"/>
</dbReference>
<reference evidence="2" key="1">
    <citation type="submission" date="2020-06" db="EMBL/GenBank/DDBJ databases">
        <title>Draft genome sequences of strains closely related to Aspergillus parafelis and Aspergillus hiratsukae.</title>
        <authorList>
            <person name="Dos Santos R.A.C."/>
            <person name="Rivero-Menendez O."/>
            <person name="Steenwyk J.L."/>
            <person name="Mead M.E."/>
            <person name="Goldman G.H."/>
            <person name="Alastruey-Izquierdo A."/>
            <person name="Rokas A."/>
        </authorList>
    </citation>
    <scope>NUCLEOTIDE SEQUENCE</scope>
    <source>
        <strain evidence="2">CNM-CM7691</strain>
    </source>
</reference>
<gene>
    <name evidence="2" type="ORF">CNMCM7691_008773</name>
</gene>
<name>A0A8H6QVA9_9EURO</name>
<comment type="caution">
    <text evidence="2">The sequence shown here is derived from an EMBL/GenBank/DDBJ whole genome shotgun (WGS) entry which is preliminary data.</text>
</comment>
<feature type="chain" id="PRO_5034971429" description="FAD dependent oxidoreductase" evidence="1">
    <location>
        <begin position="16"/>
        <end position="447"/>
    </location>
</feature>
<dbReference type="Gene3D" id="3.30.70.1990">
    <property type="match status" value="1"/>
</dbReference>
<dbReference type="SUPFAM" id="SSF51905">
    <property type="entry name" value="FAD/NAD(P)-binding domain"/>
    <property type="match status" value="1"/>
</dbReference>
<feature type="signal peptide" evidence="1">
    <location>
        <begin position="1"/>
        <end position="15"/>
    </location>
</feature>
<keyword evidence="3" id="KW-1185">Reference proteome</keyword>
<dbReference type="EMBL" id="JACBAG010001855">
    <property type="protein sequence ID" value="KAF7179723.1"/>
    <property type="molecule type" value="Genomic_DNA"/>
</dbReference>